<dbReference type="Proteomes" id="UP000594638">
    <property type="component" value="Unassembled WGS sequence"/>
</dbReference>
<reference evidence="2 3" key="1">
    <citation type="submission" date="2019-12" db="EMBL/GenBank/DDBJ databases">
        <authorList>
            <person name="Alioto T."/>
            <person name="Alioto T."/>
            <person name="Gomez Garrido J."/>
        </authorList>
    </citation>
    <scope>NUCLEOTIDE SEQUENCE [LARGE SCALE GENOMIC DNA]</scope>
</reference>
<protein>
    <submittedName>
        <fullName evidence="2">Uncharacterized protein</fullName>
    </submittedName>
</protein>
<keyword evidence="3" id="KW-1185">Reference proteome</keyword>
<feature type="region of interest" description="Disordered" evidence="1">
    <location>
        <begin position="48"/>
        <end position="72"/>
    </location>
</feature>
<proteinExistence type="predicted"/>
<evidence type="ECO:0000313" key="3">
    <source>
        <dbReference type="Proteomes" id="UP000594638"/>
    </source>
</evidence>
<comment type="caution">
    <text evidence="2">The sequence shown here is derived from an EMBL/GenBank/DDBJ whole genome shotgun (WGS) entry which is preliminary data.</text>
</comment>
<evidence type="ECO:0000256" key="1">
    <source>
        <dbReference type="SAM" id="MobiDB-lite"/>
    </source>
</evidence>
<dbReference type="AlphaFoldDB" id="A0A8S0UIP1"/>
<feature type="compositionally biased region" description="Low complexity" evidence="1">
    <location>
        <begin position="58"/>
        <end position="70"/>
    </location>
</feature>
<feature type="non-terminal residue" evidence="2">
    <location>
        <position position="1"/>
    </location>
</feature>
<gene>
    <name evidence="2" type="ORF">OLEA9_A097380</name>
</gene>
<feature type="compositionally biased region" description="Polar residues" evidence="1">
    <location>
        <begin position="1"/>
        <end position="11"/>
    </location>
</feature>
<feature type="compositionally biased region" description="Low complexity" evidence="1">
    <location>
        <begin position="12"/>
        <end position="22"/>
    </location>
</feature>
<accession>A0A8S0UIP1</accession>
<dbReference type="EMBL" id="CACTIH010007639">
    <property type="protein sequence ID" value="CAA3016698.1"/>
    <property type="molecule type" value="Genomic_DNA"/>
</dbReference>
<sequence>DSVGNNQDEQISSSPASSVASSSFDIHKVSEILSPVPLNMVRPASSIHAPPAQNPIRSTVTTVGSNNSSGEKWECLKISSTTTNDEL</sequence>
<feature type="region of interest" description="Disordered" evidence="1">
    <location>
        <begin position="1"/>
        <end position="22"/>
    </location>
</feature>
<dbReference type="Gramene" id="OE9A097380T1">
    <property type="protein sequence ID" value="OE9A097380C1"/>
    <property type="gene ID" value="OE9A097380"/>
</dbReference>
<name>A0A8S0UIP1_OLEEU</name>
<organism evidence="2 3">
    <name type="scientific">Olea europaea subsp. europaea</name>
    <dbReference type="NCBI Taxonomy" id="158383"/>
    <lineage>
        <taxon>Eukaryota</taxon>
        <taxon>Viridiplantae</taxon>
        <taxon>Streptophyta</taxon>
        <taxon>Embryophyta</taxon>
        <taxon>Tracheophyta</taxon>
        <taxon>Spermatophyta</taxon>
        <taxon>Magnoliopsida</taxon>
        <taxon>eudicotyledons</taxon>
        <taxon>Gunneridae</taxon>
        <taxon>Pentapetalae</taxon>
        <taxon>asterids</taxon>
        <taxon>lamiids</taxon>
        <taxon>Lamiales</taxon>
        <taxon>Oleaceae</taxon>
        <taxon>Oleeae</taxon>
        <taxon>Olea</taxon>
    </lineage>
</organism>
<evidence type="ECO:0000313" key="2">
    <source>
        <dbReference type="EMBL" id="CAA3016698.1"/>
    </source>
</evidence>